<dbReference type="Pfam" id="PF07690">
    <property type="entry name" value="MFS_1"/>
    <property type="match status" value="1"/>
</dbReference>
<name>A0ABU8FKL2_9BACI</name>
<evidence type="ECO:0000256" key="2">
    <source>
        <dbReference type="ARBA" id="ARBA00008335"/>
    </source>
</evidence>
<accession>A0ABU8FKL2</accession>
<keyword evidence="5 8" id="KW-0812">Transmembrane</keyword>
<feature type="transmembrane region" description="Helical" evidence="8">
    <location>
        <begin position="304"/>
        <end position="329"/>
    </location>
</feature>
<feature type="transmembrane region" description="Helical" evidence="8">
    <location>
        <begin position="12"/>
        <end position="32"/>
    </location>
</feature>
<evidence type="ECO:0000313" key="10">
    <source>
        <dbReference type="EMBL" id="MEI4802489.1"/>
    </source>
</evidence>
<evidence type="ECO:0000256" key="4">
    <source>
        <dbReference type="ARBA" id="ARBA00022475"/>
    </source>
</evidence>
<reference evidence="10 11" key="1">
    <citation type="submission" date="2024-01" db="EMBL/GenBank/DDBJ databases">
        <title>Seven novel Bacillus-like species.</title>
        <authorList>
            <person name="Liu G."/>
        </authorList>
    </citation>
    <scope>NUCLEOTIDE SEQUENCE [LARGE SCALE GENOMIC DNA]</scope>
    <source>
        <strain evidence="10 11">FJAT-51639</strain>
    </source>
</reference>
<dbReference type="InterPro" id="IPR036259">
    <property type="entry name" value="MFS_trans_sf"/>
</dbReference>
<dbReference type="CDD" id="cd17324">
    <property type="entry name" value="MFS_NepI_like"/>
    <property type="match status" value="1"/>
</dbReference>
<feature type="transmembrane region" description="Helical" evidence="8">
    <location>
        <begin position="341"/>
        <end position="362"/>
    </location>
</feature>
<feature type="transmembrane region" description="Helical" evidence="8">
    <location>
        <begin position="113"/>
        <end position="131"/>
    </location>
</feature>
<sequence length="400" mass="43928">MIAIDFEKQHNYNLMTLILCWTGMVVMSSLYVSIPLITMFSDNFHVSLSQAATTSSIFSIGFASGCFIYGAISEKYGRKNVICIGLISLSVISLLLGMVHSFSYIVILRGLQGLAAATFSPVALAYTLEVFPNERKVGAVGFISTGFLVAGIVGQVFSAYVSQQFHWQFVFYSLSAVYILTASIVFWLLPTSISHNQKKNIWEPMKQLGIVFTNKNLIFSYVIAFVLLMSFVSMYTTLGQYLTNLPFKMNNHELLYIRSFGVLGMILSPLAGKLAKRFSVLFVLRWALLLSIFALASMGFLTNIFFLTVMSIVFVSGIALSVPSLVSLVGQLGGKARSIAISMYTVILFAGTSFGPIISFTFMKAFSFTTTFILFAAILGLGLLAACLVKHENSPIVEVK</sequence>
<organism evidence="10 11">
    <name type="scientific">Bacillus bruguierae</name>
    <dbReference type="NCBI Taxonomy" id="3127667"/>
    <lineage>
        <taxon>Bacteria</taxon>
        <taxon>Bacillati</taxon>
        <taxon>Bacillota</taxon>
        <taxon>Bacilli</taxon>
        <taxon>Bacillales</taxon>
        <taxon>Bacillaceae</taxon>
        <taxon>Bacillus</taxon>
    </lineage>
</organism>
<evidence type="ECO:0000313" key="11">
    <source>
        <dbReference type="Proteomes" id="UP001372526"/>
    </source>
</evidence>
<evidence type="ECO:0000256" key="6">
    <source>
        <dbReference type="ARBA" id="ARBA00022989"/>
    </source>
</evidence>
<gene>
    <name evidence="10" type="ORF">WAZ07_14410</name>
</gene>
<evidence type="ECO:0000256" key="7">
    <source>
        <dbReference type="ARBA" id="ARBA00023136"/>
    </source>
</evidence>
<keyword evidence="4" id="KW-1003">Cell membrane</keyword>
<comment type="subcellular location">
    <subcellularLocation>
        <location evidence="1">Cell membrane</location>
        <topology evidence="1">Multi-pass membrane protein</topology>
    </subcellularLocation>
</comment>
<dbReference type="InterPro" id="IPR011701">
    <property type="entry name" value="MFS"/>
</dbReference>
<feature type="transmembrane region" description="Helical" evidence="8">
    <location>
        <begin position="52"/>
        <end position="72"/>
    </location>
</feature>
<feature type="transmembrane region" description="Helical" evidence="8">
    <location>
        <begin position="216"/>
        <end position="235"/>
    </location>
</feature>
<dbReference type="Gene3D" id="1.20.1250.20">
    <property type="entry name" value="MFS general substrate transporter like domains"/>
    <property type="match status" value="1"/>
</dbReference>
<dbReference type="PANTHER" id="PTHR43271">
    <property type="entry name" value="BLL2771 PROTEIN"/>
    <property type="match status" value="1"/>
</dbReference>
<dbReference type="PANTHER" id="PTHR43271:SF2">
    <property type="entry name" value="BLL2771 PROTEIN"/>
    <property type="match status" value="1"/>
</dbReference>
<keyword evidence="11" id="KW-1185">Reference proteome</keyword>
<evidence type="ECO:0000256" key="1">
    <source>
        <dbReference type="ARBA" id="ARBA00004651"/>
    </source>
</evidence>
<keyword evidence="7 8" id="KW-0472">Membrane</keyword>
<feature type="transmembrane region" description="Helical" evidence="8">
    <location>
        <begin position="169"/>
        <end position="189"/>
    </location>
</feature>
<dbReference type="InterPro" id="IPR020846">
    <property type="entry name" value="MFS_dom"/>
</dbReference>
<dbReference type="SUPFAM" id="SSF103473">
    <property type="entry name" value="MFS general substrate transporter"/>
    <property type="match status" value="1"/>
</dbReference>
<feature type="transmembrane region" description="Helical" evidence="8">
    <location>
        <begin position="255"/>
        <end position="271"/>
    </location>
</feature>
<feature type="transmembrane region" description="Helical" evidence="8">
    <location>
        <begin position="278"/>
        <end position="298"/>
    </location>
</feature>
<feature type="transmembrane region" description="Helical" evidence="8">
    <location>
        <begin position="138"/>
        <end position="157"/>
    </location>
</feature>
<feature type="domain" description="Major facilitator superfamily (MFS) profile" evidence="9">
    <location>
        <begin position="15"/>
        <end position="394"/>
    </location>
</feature>
<evidence type="ECO:0000256" key="8">
    <source>
        <dbReference type="SAM" id="Phobius"/>
    </source>
</evidence>
<feature type="transmembrane region" description="Helical" evidence="8">
    <location>
        <begin position="84"/>
        <end position="107"/>
    </location>
</feature>
<dbReference type="Proteomes" id="UP001372526">
    <property type="component" value="Unassembled WGS sequence"/>
</dbReference>
<proteinExistence type="inferred from homology"/>
<comment type="caution">
    <text evidence="10">The sequence shown here is derived from an EMBL/GenBank/DDBJ whole genome shotgun (WGS) entry which is preliminary data.</text>
</comment>
<dbReference type="RefSeq" id="WP_336473018.1">
    <property type="nucleotide sequence ID" value="NZ_JBAWSX010000008.1"/>
</dbReference>
<protein>
    <submittedName>
        <fullName evidence="10">MFS transporter</fullName>
    </submittedName>
</protein>
<feature type="transmembrane region" description="Helical" evidence="8">
    <location>
        <begin position="368"/>
        <end position="389"/>
    </location>
</feature>
<evidence type="ECO:0000259" key="9">
    <source>
        <dbReference type="PROSITE" id="PS50850"/>
    </source>
</evidence>
<comment type="similarity">
    <text evidence="2">Belongs to the major facilitator superfamily.</text>
</comment>
<dbReference type="EMBL" id="JBAWSX010000008">
    <property type="protein sequence ID" value="MEI4802489.1"/>
    <property type="molecule type" value="Genomic_DNA"/>
</dbReference>
<dbReference type="PROSITE" id="PS50850">
    <property type="entry name" value="MFS"/>
    <property type="match status" value="1"/>
</dbReference>
<evidence type="ECO:0000256" key="3">
    <source>
        <dbReference type="ARBA" id="ARBA00022448"/>
    </source>
</evidence>
<keyword evidence="6 8" id="KW-1133">Transmembrane helix</keyword>
<evidence type="ECO:0000256" key="5">
    <source>
        <dbReference type="ARBA" id="ARBA00022692"/>
    </source>
</evidence>
<keyword evidence="3" id="KW-0813">Transport</keyword>